<dbReference type="Gene3D" id="3.30.450.20">
    <property type="entry name" value="PAS domain"/>
    <property type="match status" value="1"/>
</dbReference>
<feature type="non-terminal residue" evidence="2">
    <location>
        <position position="1"/>
    </location>
</feature>
<feature type="non-terminal residue" evidence="2">
    <location>
        <position position="127"/>
    </location>
</feature>
<dbReference type="InterPro" id="IPR035965">
    <property type="entry name" value="PAS-like_dom_sf"/>
</dbReference>
<evidence type="ECO:0000313" key="3">
    <source>
        <dbReference type="Proteomes" id="UP000533080"/>
    </source>
</evidence>
<evidence type="ECO:0000313" key="2">
    <source>
        <dbReference type="EMBL" id="NOJ84052.1"/>
    </source>
</evidence>
<name>A0A7Y4IRE1_MYXXA</name>
<dbReference type="PROSITE" id="PS50113">
    <property type="entry name" value="PAC"/>
    <property type="match status" value="1"/>
</dbReference>
<organism evidence="2 3">
    <name type="scientific">Myxococcus xanthus</name>
    <dbReference type="NCBI Taxonomy" id="34"/>
    <lineage>
        <taxon>Bacteria</taxon>
        <taxon>Pseudomonadati</taxon>
        <taxon>Myxococcota</taxon>
        <taxon>Myxococcia</taxon>
        <taxon>Myxococcales</taxon>
        <taxon>Cystobacterineae</taxon>
        <taxon>Myxococcaceae</taxon>
        <taxon>Myxococcus</taxon>
    </lineage>
</organism>
<dbReference type="AlphaFoldDB" id="A0A7Y4IRE1"/>
<dbReference type="EMBL" id="JABFNT010000407">
    <property type="protein sequence ID" value="NOJ84052.1"/>
    <property type="molecule type" value="Genomic_DNA"/>
</dbReference>
<dbReference type="SUPFAM" id="SSF55785">
    <property type="entry name" value="PYP-like sensor domain (PAS domain)"/>
    <property type="match status" value="1"/>
</dbReference>
<accession>A0A7Y4IRE1</accession>
<feature type="domain" description="PAC" evidence="1">
    <location>
        <begin position="86"/>
        <end position="127"/>
    </location>
</feature>
<dbReference type="InterPro" id="IPR000700">
    <property type="entry name" value="PAS-assoc_C"/>
</dbReference>
<proteinExistence type="predicted"/>
<reference evidence="2 3" key="1">
    <citation type="submission" date="2020-05" db="EMBL/GenBank/DDBJ databases">
        <authorList>
            <person name="Whitworth D."/>
        </authorList>
    </citation>
    <scope>NUCLEOTIDE SEQUENCE [LARGE SCALE GENOMIC DNA]</scope>
    <source>
        <strain evidence="2 3">AM005</strain>
    </source>
</reference>
<dbReference type="CDD" id="cd00130">
    <property type="entry name" value="PAS"/>
    <property type="match status" value="1"/>
</dbReference>
<protein>
    <submittedName>
        <fullName evidence="2">PAS domain S-box protein</fullName>
    </submittedName>
</protein>
<dbReference type="Pfam" id="PF13426">
    <property type="entry name" value="PAS_9"/>
    <property type="match status" value="1"/>
</dbReference>
<dbReference type="InterPro" id="IPR000014">
    <property type="entry name" value="PAS"/>
</dbReference>
<comment type="caution">
    <text evidence="2">The sequence shown here is derived from an EMBL/GenBank/DDBJ whole genome shotgun (WGS) entry which is preliminary data.</text>
</comment>
<gene>
    <name evidence="2" type="ORF">HNV28_38095</name>
</gene>
<dbReference type="Proteomes" id="UP000533080">
    <property type="component" value="Unassembled WGS sequence"/>
</dbReference>
<dbReference type="NCBIfam" id="TIGR00229">
    <property type="entry name" value="sensory_box"/>
    <property type="match status" value="1"/>
</dbReference>
<evidence type="ECO:0000259" key="1">
    <source>
        <dbReference type="PROSITE" id="PS50113"/>
    </source>
</evidence>
<sequence>QPHVRLQSELRLSEARFRSLCDLSSDWYWEQDAEYRFVHISGGSSQMRIASEEVVGRTRWDLQALNLSEADWADHRRALDARRPFRDLELERMGDGGRAYWVSISGVPVFAADGTFSGYRGVGRDIT</sequence>